<dbReference type="OrthoDB" id="9815099at2"/>
<dbReference type="Pfam" id="PF00583">
    <property type="entry name" value="Acetyltransf_1"/>
    <property type="match status" value="1"/>
</dbReference>
<dbReference type="PANTHER" id="PTHR43877:SF1">
    <property type="entry name" value="ACETYLTRANSFERASE"/>
    <property type="match status" value="1"/>
</dbReference>
<proteinExistence type="predicted"/>
<dbReference type="SUPFAM" id="SSF55729">
    <property type="entry name" value="Acyl-CoA N-acyltransferases (Nat)"/>
    <property type="match status" value="1"/>
</dbReference>
<keyword evidence="2" id="KW-0012">Acyltransferase</keyword>
<evidence type="ECO:0000256" key="1">
    <source>
        <dbReference type="ARBA" id="ARBA00022679"/>
    </source>
</evidence>
<feature type="domain" description="N-acetyltransferase" evidence="3">
    <location>
        <begin position="16"/>
        <end position="161"/>
    </location>
</feature>
<sequence>MTSSVQKTASAEAAYPPLVRETPGMEAAVTRLIDRVFGPGRFAKSSERLREGNTLLADCSFVALRDGQPVGCCRMWPVTVGGEPVAFLGPLAVDPDERSAGLGQALVESAVEAARAAGWRAVLLVGDGPYFGRVGFANTHSAGIVMPGPVDQRRVLLLPLRQGGDQQLSGLVAIDPRA</sequence>
<evidence type="ECO:0000313" key="4">
    <source>
        <dbReference type="EMBL" id="ENZ80331.1"/>
    </source>
</evidence>
<dbReference type="eggNOG" id="COG3153">
    <property type="taxonomic scope" value="Bacteria"/>
</dbReference>
<dbReference type="STRING" id="1292034.OR37_03746"/>
<gene>
    <name evidence="4" type="ORF">OR37_03746</name>
</gene>
<dbReference type="Gene3D" id="3.40.630.30">
    <property type="match status" value="1"/>
</dbReference>
<dbReference type="EMBL" id="APMP01000034">
    <property type="protein sequence ID" value="ENZ80331.1"/>
    <property type="molecule type" value="Genomic_DNA"/>
</dbReference>
<protein>
    <submittedName>
        <fullName evidence="4">Putative acetyltransferase</fullName>
    </submittedName>
</protein>
<dbReference type="GO" id="GO:0016747">
    <property type="term" value="F:acyltransferase activity, transferring groups other than amino-acyl groups"/>
    <property type="evidence" value="ECO:0007669"/>
    <property type="project" value="InterPro"/>
</dbReference>
<reference evidence="4 5" key="1">
    <citation type="journal article" date="2013" name="Genome Announc.">
        <title>Draft Genome Sequence for Caulobacter sp. Strain OR37, a Bacterium Tolerant to Heavy Metals.</title>
        <authorList>
            <person name="Utturkar S.M."/>
            <person name="Bollmann A."/>
            <person name="Brzoska R.M."/>
            <person name="Klingeman D.M."/>
            <person name="Epstein S.E."/>
            <person name="Palumbo A.V."/>
            <person name="Brown S.D."/>
        </authorList>
    </citation>
    <scope>NUCLEOTIDE SEQUENCE [LARGE SCALE GENOMIC DNA]</scope>
    <source>
        <strain evidence="4 5">OR37</strain>
    </source>
</reference>
<accession>R0CUX2</accession>
<dbReference type="PANTHER" id="PTHR43877">
    <property type="entry name" value="AMINOALKYLPHOSPHONATE N-ACETYLTRANSFERASE-RELATED-RELATED"/>
    <property type="match status" value="1"/>
</dbReference>
<evidence type="ECO:0000256" key="2">
    <source>
        <dbReference type="ARBA" id="ARBA00023315"/>
    </source>
</evidence>
<evidence type="ECO:0000259" key="3">
    <source>
        <dbReference type="PROSITE" id="PS51186"/>
    </source>
</evidence>
<dbReference type="Proteomes" id="UP000013063">
    <property type="component" value="Unassembled WGS sequence"/>
</dbReference>
<dbReference type="CDD" id="cd04301">
    <property type="entry name" value="NAT_SF"/>
    <property type="match status" value="1"/>
</dbReference>
<keyword evidence="5" id="KW-1185">Reference proteome</keyword>
<dbReference type="InterPro" id="IPR000182">
    <property type="entry name" value="GNAT_dom"/>
</dbReference>
<name>R0CUX2_CAUVI</name>
<keyword evidence="1 4" id="KW-0808">Transferase</keyword>
<dbReference type="RefSeq" id="WP_004623445.1">
    <property type="nucleotide sequence ID" value="NZ_APMP01000034.1"/>
</dbReference>
<organism evidence="4 5">
    <name type="scientific">Caulobacter vibrioides OR37</name>
    <dbReference type="NCBI Taxonomy" id="1292034"/>
    <lineage>
        <taxon>Bacteria</taxon>
        <taxon>Pseudomonadati</taxon>
        <taxon>Pseudomonadota</taxon>
        <taxon>Alphaproteobacteria</taxon>
        <taxon>Caulobacterales</taxon>
        <taxon>Caulobacteraceae</taxon>
        <taxon>Caulobacter</taxon>
    </lineage>
</organism>
<dbReference type="InterPro" id="IPR016181">
    <property type="entry name" value="Acyl_CoA_acyltransferase"/>
</dbReference>
<dbReference type="AlphaFoldDB" id="R0CUX2"/>
<evidence type="ECO:0000313" key="5">
    <source>
        <dbReference type="Proteomes" id="UP000013063"/>
    </source>
</evidence>
<comment type="caution">
    <text evidence="4">The sequence shown here is derived from an EMBL/GenBank/DDBJ whole genome shotgun (WGS) entry which is preliminary data.</text>
</comment>
<dbReference type="PROSITE" id="PS51186">
    <property type="entry name" value="GNAT"/>
    <property type="match status" value="1"/>
</dbReference>
<dbReference type="PATRIC" id="fig|1292034.3.peg.3716"/>
<dbReference type="InterPro" id="IPR050832">
    <property type="entry name" value="Bact_Acetyltransf"/>
</dbReference>